<evidence type="ECO:0000256" key="3">
    <source>
        <dbReference type="ARBA" id="ARBA00023125"/>
    </source>
</evidence>
<dbReference type="InterPro" id="IPR036390">
    <property type="entry name" value="WH_DNA-bd_sf"/>
</dbReference>
<dbReference type="GO" id="GO:0003677">
    <property type="term" value="F:DNA binding"/>
    <property type="evidence" value="ECO:0007669"/>
    <property type="project" value="UniProtKB-KW"/>
</dbReference>
<keyword evidence="4" id="KW-0804">Transcription</keyword>
<dbReference type="EMBL" id="BBSA01000005">
    <property type="protein sequence ID" value="GAM62201.1"/>
    <property type="molecule type" value="Genomic_DNA"/>
</dbReference>
<proteinExistence type="inferred from homology"/>
<feature type="domain" description="HTH lysR-type" evidence="5">
    <location>
        <begin position="9"/>
        <end position="66"/>
    </location>
</feature>
<dbReference type="PANTHER" id="PTHR30118:SF15">
    <property type="entry name" value="TRANSCRIPTIONAL REGULATORY PROTEIN"/>
    <property type="match status" value="1"/>
</dbReference>
<comment type="similarity">
    <text evidence="1">Belongs to the LysR transcriptional regulatory family.</text>
</comment>
<dbReference type="PROSITE" id="PS50931">
    <property type="entry name" value="HTH_LYSR"/>
    <property type="match status" value="1"/>
</dbReference>
<dbReference type="InterPro" id="IPR036388">
    <property type="entry name" value="WH-like_DNA-bd_sf"/>
</dbReference>
<evidence type="ECO:0000256" key="2">
    <source>
        <dbReference type="ARBA" id="ARBA00023015"/>
    </source>
</evidence>
<keyword evidence="2" id="KW-0805">Transcription regulation</keyword>
<dbReference type="Gene3D" id="3.40.190.10">
    <property type="entry name" value="Periplasmic binding protein-like II"/>
    <property type="match status" value="2"/>
</dbReference>
<evidence type="ECO:0000256" key="4">
    <source>
        <dbReference type="ARBA" id="ARBA00023163"/>
    </source>
</evidence>
<dbReference type="Gene3D" id="1.10.10.10">
    <property type="entry name" value="Winged helix-like DNA-binding domain superfamily/Winged helix DNA-binding domain"/>
    <property type="match status" value="1"/>
</dbReference>
<dbReference type="CDD" id="cd08417">
    <property type="entry name" value="PBP2_Nitroaromatics_like"/>
    <property type="match status" value="1"/>
</dbReference>
<dbReference type="SUPFAM" id="SSF46785">
    <property type="entry name" value="Winged helix' DNA-binding domain"/>
    <property type="match status" value="1"/>
</dbReference>
<organism evidence="6 7">
    <name type="scientific">Vibrio ishigakensis</name>
    <dbReference type="NCBI Taxonomy" id="1481914"/>
    <lineage>
        <taxon>Bacteria</taxon>
        <taxon>Pseudomonadati</taxon>
        <taxon>Pseudomonadota</taxon>
        <taxon>Gammaproteobacteria</taxon>
        <taxon>Vibrionales</taxon>
        <taxon>Vibrionaceae</taxon>
        <taxon>Vibrio</taxon>
    </lineage>
</organism>
<sequence length="312" mass="35601">MQLLNNKQLDLNLLVVLKQLLEEKHVSNTALTLGMSQPAVSRALQKLRVLFNDDLLVRSGDGYQITERGKSLQSELDKVLQGIETLMQGDTFNPQTSNQAVRIFSLVPQAMVLLPKLFSELRERAPNMYMAIDTVPQNHFTALENGDVHFVISTAQPDYRQQNLYRVPISEHDFRFLMSTTHPLADEEELNVADLLKARFGQISIYGDTRFPLQERIRERGFLGKEESLQVPVSITNFNLAASIADSSDVIFHLPEPYAKEMAKSGDLVIKKVPDEISFGKIQVYLYWHKRFHNDSMCTWFRGLIKEVYGVS</sequence>
<dbReference type="InterPro" id="IPR050389">
    <property type="entry name" value="LysR-type_TF"/>
</dbReference>
<dbReference type="Pfam" id="PF00126">
    <property type="entry name" value="HTH_1"/>
    <property type="match status" value="1"/>
</dbReference>
<name>A0A0B8P7C9_9VIBR</name>
<keyword evidence="3" id="KW-0238">DNA-binding</keyword>
<comment type="caution">
    <text evidence="6">The sequence shown here is derived from an EMBL/GenBank/DDBJ whole genome shotgun (WGS) entry which is preliminary data.</text>
</comment>
<reference evidence="6 7" key="1">
    <citation type="submission" date="2015-01" db="EMBL/GenBank/DDBJ databases">
        <title>Vibrio sp. C5 JCM 19232 whole genome shotgun sequence.</title>
        <authorList>
            <person name="Sawabe T."/>
            <person name="Meirelles P."/>
            <person name="Feng G."/>
            <person name="Sayaka M."/>
            <person name="Hattori M."/>
            <person name="Ohkuma M."/>
        </authorList>
    </citation>
    <scope>NUCLEOTIDE SEQUENCE [LARGE SCALE GENOMIC DNA]</scope>
    <source>
        <strain evidence="6 7">JCM19232</strain>
    </source>
</reference>
<evidence type="ECO:0000313" key="7">
    <source>
        <dbReference type="Proteomes" id="UP000031670"/>
    </source>
</evidence>
<accession>A0A0B8P7C9</accession>
<protein>
    <submittedName>
        <fullName evidence="6">Transcriptional regulator</fullName>
    </submittedName>
</protein>
<dbReference type="InterPro" id="IPR005119">
    <property type="entry name" value="LysR_subst-bd"/>
</dbReference>
<evidence type="ECO:0000256" key="1">
    <source>
        <dbReference type="ARBA" id="ARBA00009437"/>
    </source>
</evidence>
<dbReference type="GO" id="GO:0003700">
    <property type="term" value="F:DNA-binding transcription factor activity"/>
    <property type="evidence" value="ECO:0007669"/>
    <property type="project" value="InterPro"/>
</dbReference>
<evidence type="ECO:0000259" key="5">
    <source>
        <dbReference type="PROSITE" id="PS50931"/>
    </source>
</evidence>
<dbReference type="AlphaFoldDB" id="A0A0B8P7C9"/>
<dbReference type="Proteomes" id="UP000031670">
    <property type="component" value="Unassembled WGS sequence"/>
</dbReference>
<gene>
    <name evidence="6" type="ORF">JCM19232_5165</name>
</gene>
<evidence type="ECO:0000313" key="6">
    <source>
        <dbReference type="EMBL" id="GAM62201.1"/>
    </source>
</evidence>
<reference evidence="6 7" key="2">
    <citation type="submission" date="2015-01" db="EMBL/GenBank/DDBJ databases">
        <authorList>
            <consortium name="NBRP consortium"/>
            <person name="Sawabe T."/>
            <person name="Meirelles P."/>
            <person name="Feng G."/>
            <person name="Sayaka M."/>
            <person name="Hattori M."/>
            <person name="Ohkuma M."/>
        </authorList>
    </citation>
    <scope>NUCLEOTIDE SEQUENCE [LARGE SCALE GENOMIC DNA]</scope>
    <source>
        <strain evidence="6 7">JCM19232</strain>
    </source>
</reference>
<dbReference type="SUPFAM" id="SSF53850">
    <property type="entry name" value="Periplasmic binding protein-like II"/>
    <property type="match status" value="1"/>
</dbReference>
<dbReference type="PANTHER" id="PTHR30118">
    <property type="entry name" value="HTH-TYPE TRANSCRIPTIONAL REGULATOR LEUO-RELATED"/>
    <property type="match status" value="1"/>
</dbReference>
<dbReference type="InterPro" id="IPR000847">
    <property type="entry name" value="LysR_HTH_N"/>
</dbReference>
<dbReference type="Pfam" id="PF03466">
    <property type="entry name" value="LysR_substrate"/>
    <property type="match status" value="1"/>
</dbReference>
<dbReference type="InterPro" id="IPR037402">
    <property type="entry name" value="YidZ_PBP2"/>
</dbReference>